<organism evidence="7 8">
    <name type="scientific">Rhizoctonia solani</name>
    <dbReference type="NCBI Taxonomy" id="456999"/>
    <lineage>
        <taxon>Eukaryota</taxon>
        <taxon>Fungi</taxon>
        <taxon>Dikarya</taxon>
        <taxon>Basidiomycota</taxon>
        <taxon>Agaricomycotina</taxon>
        <taxon>Agaricomycetes</taxon>
        <taxon>Cantharellales</taxon>
        <taxon>Ceratobasidiaceae</taxon>
        <taxon>Rhizoctonia</taxon>
    </lineage>
</organism>
<dbReference type="CDD" id="cd00657">
    <property type="entry name" value="Ferritin_like"/>
    <property type="match status" value="1"/>
</dbReference>
<proteinExistence type="predicted"/>
<sequence>MSFLRAGALSTFISHTRYLLTLRSRTRPLDYHSLILFRLSPASSDAPNLYAMESTCPHLGADLSHADVELDPDPEIEEMTAAVVCPWHRYDFDLRTGESSTGLKACAYPVELRNRDVWIGAPGEGEWEVVEKRPVSEDFAESRSCEKSSTNTSRITTPSIVTTLETITLEEDESEPRTLMEWACRVLNTSNPEKKVALTRKAAAAWRTGKITTTGQKKVNPPIPPNVPPRENIVTVEPGKVGKRGKAGSERSRIAILHALANIEQWAIDLAWDIIARFGAVKVGGEPLPPQFFSDWVKVAEDEAKHFSLLSSRLTQLGTYYGSQAVHAGLWDSATRTAHSLSARLCIIHLVHEARGLDVNPVTINKFKAAGDTESVKVLEVIHWDEVTHVTAGHRWFTWACNLLKEDPVQAFRREVRAHFSGALKASLLGPFNTVDRARAGMSPDFYEDLKGEASEPKDVKGGSKGDVKQVTLPPLEDATTKPGQNVGADGSVEVSYQ</sequence>
<feature type="compositionally biased region" description="Basic and acidic residues" evidence="5">
    <location>
        <begin position="448"/>
        <end position="468"/>
    </location>
</feature>
<evidence type="ECO:0000256" key="1">
    <source>
        <dbReference type="ARBA" id="ARBA00022714"/>
    </source>
</evidence>
<keyword evidence="4" id="KW-0411">Iron-sulfur</keyword>
<evidence type="ECO:0000259" key="6">
    <source>
        <dbReference type="PROSITE" id="PS51296"/>
    </source>
</evidence>
<keyword evidence="1" id="KW-0001">2Fe-2S</keyword>
<evidence type="ECO:0000313" key="8">
    <source>
        <dbReference type="Proteomes" id="UP000663888"/>
    </source>
</evidence>
<dbReference type="InterPro" id="IPR009078">
    <property type="entry name" value="Ferritin-like_SF"/>
</dbReference>
<dbReference type="GO" id="GO:0046872">
    <property type="term" value="F:metal ion binding"/>
    <property type="evidence" value="ECO:0007669"/>
    <property type="project" value="UniProtKB-KW"/>
</dbReference>
<dbReference type="SUPFAM" id="SSF50022">
    <property type="entry name" value="ISP domain"/>
    <property type="match status" value="1"/>
</dbReference>
<dbReference type="Pfam" id="PF00355">
    <property type="entry name" value="Rieske"/>
    <property type="match status" value="1"/>
</dbReference>
<dbReference type="Gene3D" id="2.102.10.10">
    <property type="entry name" value="Rieske [2Fe-2S] iron-sulphur domain"/>
    <property type="match status" value="1"/>
</dbReference>
<dbReference type="PROSITE" id="PS51296">
    <property type="entry name" value="RIESKE"/>
    <property type="match status" value="1"/>
</dbReference>
<evidence type="ECO:0000256" key="3">
    <source>
        <dbReference type="ARBA" id="ARBA00023004"/>
    </source>
</evidence>
<dbReference type="AlphaFoldDB" id="A0A8H2XSP6"/>
<dbReference type="GO" id="GO:0051537">
    <property type="term" value="F:2 iron, 2 sulfur cluster binding"/>
    <property type="evidence" value="ECO:0007669"/>
    <property type="project" value="UniProtKB-KW"/>
</dbReference>
<feature type="region of interest" description="Disordered" evidence="5">
    <location>
        <begin position="448"/>
        <end position="498"/>
    </location>
</feature>
<dbReference type="InterPro" id="IPR007402">
    <property type="entry name" value="DUF455"/>
</dbReference>
<dbReference type="InterPro" id="IPR036922">
    <property type="entry name" value="Rieske_2Fe-2S_sf"/>
</dbReference>
<feature type="domain" description="Rieske" evidence="6">
    <location>
        <begin position="18"/>
        <end position="119"/>
    </location>
</feature>
<dbReference type="Pfam" id="PF04305">
    <property type="entry name" value="DUF455"/>
    <property type="match status" value="1"/>
</dbReference>
<evidence type="ECO:0000256" key="4">
    <source>
        <dbReference type="ARBA" id="ARBA00023014"/>
    </source>
</evidence>
<dbReference type="InterPro" id="IPR017941">
    <property type="entry name" value="Rieske_2Fe-2S"/>
</dbReference>
<evidence type="ECO:0000256" key="2">
    <source>
        <dbReference type="ARBA" id="ARBA00022723"/>
    </source>
</evidence>
<dbReference type="SUPFAM" id="SSF47240">
    <property type="entry name" value="Ferritin-like"/>
    <property type="match status" value="1"/>
</dbReference>
<dbReference type="PANTHER" id="PTHR42782:SF2">
    <property type="entry name" value="3-OXOACYL-[ACYL-CARRIER-PROTEIN] SYNTHASE-LIKE PROTEIN"/>
    <property type="match status" value="1"/>
</dbReference>
<evidence type="ECO:0000256" key="5">
    <source>
        <dbReference type="SAM" id="MobiDB-lite"/>
    </source>
</evidence>
<protein>
    <recommendedName>
        <fullName evidence="6">Rieske domain-containing protein</fullName>
    </recommendedName>
</protein>
<keyword evidence="2" id="KW-0479">Metal-binding</keyword>
<dbReference type="Proteomes" id="UP000663888">
    <property type="component" value="Unassembled WGS sequence"/>
</dbReference>
<keyword evidence="3" id="KW-0408">Iron</keyword>
<gene>
    <name evidence="7" type="ORF">RDB_LOCUS39246</name>
</gene>
<accession>A0A8H2XSP6</accession>
<name>A0A8H2XSP6_9AGAM</name>
<dbReference type="EMBL" id="CAJMWX010000834">
    <property type="protein sequence ID" value="CAE6434028.1"/>
    <property type="molecule type" value="Genomic_DNA"/>
</dbReference>
<reference evidence="7" key="1">
    <citation type="submission" date="2021-01" db="EMBL/GenBank/DDBJ databases">
        <authorList>
            <person name="Kaushik A."/>
        </authorList>
    </citation>
    <scope>NUCLEOTIDE SEQUENCE</scope>
    <source>
        <strain evidence="7">AG4-R118</strain>
    </source>
</reference>
<dbReference type="PANTHER" id="PTHR42782">
    <property type="entry name" value="SI:CH73-314G15.3"/>
    <property type="match status" value="1"/>
</dbReference>
<evidence type="ECO:0000313" key="7">
    <source>
        <dbReference type="EMBL" id="CAE6434028.1"/>
    </source>
</evidence>
<comment type="caution">
    <text evidence="7">The sequence shown here is derived from an EMBL/GenBank/DDBJ whole genome shotgun (WGS) entry which is preliminary data.</text>
</comment>